<dbReference type="InterPro" id="IPR018392">
    <property type="entry name" value="LysM"/>
</dbReference>
<feature type="domain" description="LysM" evidence="2">
    <location>
        <begin position="78"/>
        <end position="122"/>
    </location>
</feature>
<dbReference type="Pfam" id="PF01476">
    <property type="entry name" value="LysM"/>
    <property type="match status" value="3"/>
</dbReference>
<dbReference type="RefSeq" id="WP_012194922.1">
    <property type="nucleotide sequence ID" value="NC_009976.1"/>
</dbReference>
<protein>
    <recommendedName>
        <fullName evidence="2">LysM domain-containing protein</fullName>
    </recommendedName>
</protein>
<evidence type="ECO:0000313" key="3">
    <source>
        <dbReference type="EMBL" id="ABX08298.1"/>
    </source>
</evidence>
<evidence type="ECO:0000313" key="4">
    <source>
        <dbReference type="Proteomes" id="UP000000788"/>
    </source>
</evidence>
<dbReference type="SUPFAM" id="SSF54106">
    <property type="entry name" value="LysM domain"/>
    <property type="match status" value="3"/>
</dbReference>
<keyword evidence="4" id="KW-1185">Reference proteome</keyword>
<dbReference type="EMBL" id="CP000878">
    <property type="protein sequence ID" value="ABX08298.1"/>
    <property type="molecule type" value="Genomic_DNA"/>
</dbReference>
<dbReference type="InterPro" id="IPR036779">
    <property type="entry name" value="LysM_dom_sf"/>
</dbReference>
<dbReference type="HOGENOM" id="CLU_042401_0_0_3"/>
<dbReference type="AlphaFoldDB" id="A9BDY8"/>
<accession>A9BDY8</accession>
<dbReference type="eggNOG" id="COG1388">
    <property type="taxonomic scope" value="Bacteria"/>
</dbReference>
<dbReference type="Proteomes" id="UP000000788">
    <property type="component" value="Chromosome"/>
</dbReference>
<dbReference type="OrthoDB" id="9769314at2"/>
<proteinExistence type="predicted"/>
<dbReference type="CDD" id="cd00118">
    <property type="entry name" value="LysM"/>
    <property type="match status" value="3"/>
</dbReference>
<evidence type="ECO:0000259" key="2">
    <source>
        <dbReference type="PROSITE" id="PS51782"/>
    </source>
</evidence>
<name>A9BDY8_PROM4</name>
<feature type="domain" description="LysM" evidence="2">
    <location>
        <begin position="21"/>
        <end position="65"/>
    </location>
</feature>
<organism evidence="3 4">
    <name type="scientific">Prochlorococcus marinus (strain MIT 9211)</name>
    <dbReference type="NCBI Taxonomy" id="93059"/>
    <lineage>
        <taxon>Bacteria</taxon>
        <taxon>Bacillati</taxon>
        <taxon>Cyanobacteriota</taxon>
        <taxon>Cyanophyceae</taxon>
        <taxon>Synechococcales</taxon>
        <taxon>Prochlorococcaceae</taxon>
        <taxon>Prochlorococcus</taxon>
    </lineage>
</organism>
<dbReference type="PANTHER" id="PTHR33734:SF22">
    <property type="entry name" value="MEMBRANE-BOUND LYTIC MUREIN TRANSGLYCOSYLASE D"/>
    <property type="match status" value="1"/>
</dbReference>
<evidence type="ECO:0000256" key="1">
    <source>
        <dbReference type="SAM" id="SignalP"/>
    </source>
</evidence>
<dbReference type="KEGG" id="pmj:P9211_03671"/>
<feature type="domain" description="LysM" evidence="2">
    <location>
        <begin position="142"/>
        <end position="186"/>
    </location>
</feature>
<gene>
    <name evidence="3" type="ordered locus">P9211_03671</name>
</gene>
<reference evidence="3 4" key="1">
    <citation type="journal article" date="2007" name="PLoS Genet.">
        <title>Patterns and implications of gene gain and loss in the evolution of Prochlorococcus.</title>
        <authorList>
            <person name="Kettler G.C."/>
            <person name="Martiny A.C."/>
            <person name="Huang K."/>
            <person name="Zucker J."/>
            <person name="Coleman M.L."/>
            <person name="Rodrigue S."/>
            <person name="Chen F."/>
            <person name="Lapidus A."/>
            <person name="Ferriera S."/>
            <person name="Johnson J."/>
            <person name="Steglich C."/>
            <person name="Church G.M."/>
            <person name="Richardson P."/>
            <person name="Chisholm S.W."/>
        </authorList>
    </citation>
    <scope>NUCLEOTIDE SEQUENCE [LARGE SCALE GENOMIC DNA]</scope>
    <source>
        <strain evidence="4">MIT 9211</strain>
    </source>
</reference>
<sequence>MQKLIALLTLFYLTPIPSFAQSVTVNPGDTLSKIASLYEVSIRSIMDLNQIYDADALQVGQRIKLPENAKSSLIASDISHIVKSGESIEEIASNYNVKGEDIIRLNRINNPNYLYIGQKLIMPQGALGQRTSNSNKKKSYKAYHVISKGESLGMISKAYNIPIKDLISNNNIYNPNVIQPGSKLYLVSKKDRASSSNSFFRKNSTEAKSFNEVKWRDYGHLKVKWSSWKQMDGSYVAPALNMQGNPLFIAVNCPSHKLNSTGKGNKWKDWIAPSKGFEFNLLDDLCR</sequence>
<feature type="chain" id="PRO_5002732119" description="LysM domain-containing protein" evidence="1">
    <location>
        <begin position="21"/>
        <end position="287"/>
    </location>
</feature>
<feature type="signal peptide" evidence="1">
    <location>
        <begin position="1"/>
        <end position="20"/>
    </location>
</feature>
<dbReference type="SMART" id="SM00257">
    <property type="entry name" value="LysM"/>
    <property type="match status" value="3"/>
</dbReference>
<keyword evidence="1" id="KW-0732">Signal</keyword>
<dbReference type="Gene3D" id="3.10.350.10">
    <property type="entry name" value="LysM domain"/>
    <property type="match status" value="3"/>
</dbReference>
<dbReference type="PROSITE" id="PS51782">
    <property type="entry name" value="LYSM"/>
    <property type="match status" value="3"/>
</dbReference>
<dbReference type="PANTHER" id="PTHR33734">
    <property type="entry name" value="LYSM DOMAIN-CONTAINING GPI-ANCHORED PROTEIN 2"/>
    <property type="match status" value="1"/>
</dbReference>